<sequence length="82" mass="8661">MLPPSQPDYSVGATEAPTTLSSRSARFAQPQLSPMVASQKGRPESCYRQAGTIASVNVLLVWSTTQDLATTSSPRNVALPIA</sequence>
<name>A0A5B0S6G0_PUCGR</name>
<dbReference type="AlphaFoldDB" id="A0A5B0S6G0"/>
<gene>
    <name evidence="2" type="ORF">PGTUg99_007854</name>
</gene>
<proteinExistence type="predicted"/>
<accession>A0A5B0S6G0</accession>
<evidence type="ECO:0000256" key="1">
    <source>
        <dbReference type="SAM" id="MobiDB-lite"/>
    </source>
</evidence>
<reference evidence="2 3" key="1">
    <citation type="submission" date="2019-05" db="EMBL/GenBank/DDBJ databases">
        <title>Emergence of the Ug99 lineage of the wheat stem rust pathogen through somatic hybridization.</title>
        <authorList>
            <person name="Li F."/>
            <person name="Upadhyaya N.M."/>
            <person name="Sperschneider J."/>
            <person name="Matny O."/>
            <person name="Nguyen-Phuc H."/>
            <person name="Mago R."/>
            <person name="Raley C."/>
            <person name="Miller M.E."/>
            <person name="Silverstein K.A.T."/>
            <person name="Henningsen E."/>
            <person name="Hirsch C.D."/>
            <person name="Visser B."/>
            <person name="Pretorius Z.A."/>
            <person name="Steffenson B.J."/>
            <person name="Schwessinger B."/>
            <person name="Dodds P.N."/>
            <person name="Figueroa M."/>
        </authorList>
    </citation>
    <scope>NUCLEOTIDE SEQUENCE [LARGE SCALE GENOMIC DNA]</scope>
    <source>
        <strain evidence="2 3">Ug99</strain>
    </source>
</reference>
<organism evidence="2 3">
    <name type="scientific">Puccinia graminis f. sp. tritici</name>
    <dbReference type="NCBI Taxonomy" id="56615"/>
    <lineage>
        <taxon>Eukaryota</taxon>
        <taxon>Fungi</taxon>
        <taxon>Dikarya</taxon>
        <taxon>Basidiomycota</taxon>
        <taxon>Pucciniomycotina</taxon>
        <taxon>Pucciniomycetes</taxon>
        <taxon>Pucciniales</taxon>
        <taxon>Pucciniaceae</taxon>
        <taxon>Puccinia</taxon>
    </lineage>
</organism>
<feature type="region of interest" description="Disordered" evidence="1">
    <location>
        <begin position="1"/>
        <end position="28"/>
    </location>
</feature>
<protein>
    <submittedName>
        <fullName evidence="2">Uncharacterized protein</fullName>
    </submittedName>
</protein>
<comment type="caution">
    <text evidence="2">The sequence shown here is derived from an EMBL/GenBank/DDBJ whole genome shotgun (WGS) entry which is preliminary data.</text>
</comment>
<dbReference type="EMBL" id="VDEP01000073">
    <property type="protein sequence ID" value="KAA1133069.1"/>
    <property type="molecule type" value="Genomic_DNA"/>
</dbReference>
<evidence type="ECO:0000313" key="3">
    <source>
        <dbReference type="Proteomes" id="UP000325313"/>
    </source>
</evidence>
<evidence type="ECO:0000313" key="2">
    <source>
        <dbReference type="EMBL" id="KAA1133069.1"/>
    </source>
</evidence>
<dbReference type="Proteomes" id="UP000325313">
    <property type="component" value="Unassembled WGS sequence"/>
</dbReference>